<dbReference type="EMBL" id="GEZM01023354">
    <property type="protein sequence ID" value="JAV88440.1"/>
    <property type="molecule type" value="Transcribed_RNA"/>
</dbReference>
<protein>
    <submittedName>
        <fullName evidence="1">Uncharacterized protein</fullName>
    </submittedName>
</protein>
<proteinExistence type="predicted"/>
<dbReference type="AlphaFoldDB" id="A0A1Y1MV84"/>
<sequence length="108" mass="12990">MRFAAEELRLVIVIMPNRPSNLGGYVQSLKMRRNVLMSWSLETRELKSRTFNIRSFVKVQFYHNAINNYTITILITYGNRNRLRCVMYVKFKILRSKLFDNKKIREVK</sequence>
<evidence type="ECO:0000313" key="1">
    <source>
        <dbReference type="EMBL" id="JAV88440.1"/>
    </source>
</evidence>
<reference evidence="1" key="1">
    <citation type="journal article" date="2016" name="Sci. Rep.">
        <title>Molecular characterization of firefly nuptial gifts: a multi-omics approach sheds light on postcopulatory sexual selection.</title>
        <authorList>
            <person name="Al-Wathiqui N."/>
            <person name="Fallon T.R."/>
            <person name="South A."/>
            <person name="Weng J.K."/>
            <person name="Lewis S.M."/>
        </authorList>
    </citation>
    <scope>NUCLEOTIDE SEQUENCE</scope>
</reference>
<accession>A0A1Y1MV84</accession>
<organism evidence="1">
    <name type="scientific">Photinus pyralis</name>
    <name type="common">Common eastern firefly</name>
    <name type="synonym">Lampyris pyralis</name>
    <dbReference type="NCBI Taxonomy" id="7054"/>
    <lineage>
        <taxon>Eukaryota</taxon>
        <taxon>Metazoa</taxon>
        <taxon>Ecdysozoa</taxon>
        <taxon>Arthropoda</taxon>
        <taxon>Hexapoda</taxon>
        <taxon>Insecta</taxon>
        <taxon>Pterygota</taxon>
        <taxon>Neoptera</taxon>
        <taxon>Endopterygota</taxon>
        <taxon>Coleoptera</taxon>
        <taxon>Polyphaga</taxon>
        <taxon>Elateriformia</taxon>
        <taxon>Elateroidea</taxon>
        <taxon>Lampyridae</taxon>
        <taxon>Lampyrinae</taxon>
        <taxon>Photinus</taxon>
    </lineage>
</organism>
<name>A0A1Y1MV84_PHOPY</name>